<gene>
    <name evidence="1" type="ORF">RSOLAG1IB_06682</name>
</gene>
<protein>
    <submittedName>
        <fullName evidence="1">Uncharacterized protein</fullName>
    </submittedName>
</protein>
<dbReference type="AlphaFoldDB" id="A0A0B7F8M1"/>
<keyword evidence="2" id="KW-1185">Reference proteome</keyword>
<reference evidence="1 2" key="1">
    <citation type="submission" date="2014-11" db="EMBL/GenBank/DDBJ databases">
        <authorList>
            <person name="Wibberg Daniel"/>
        </authorList>
    </citation>
    <scope>NUCLEOTIDE SEQUENCE [LARGE SCALE GENOMIC DNA]</scope>
    <source>
        <strain evidence="1">Rhizoctonia solani AG1-IB 7/3/14</strain>
    </source>
</reference>
<evidence type="ECO:0000313" key="1">
    <source>
        <dbReference type="EMBL" id="CEL53900.1"/>
    </source>
</evidence>
<proteinExistence type="predicted"/>
<dbReference type="Proteomes" id="UP000059188">
    <property type="component" value="Unassembled WGS sequence"/>
</dbReference>
<organism evidence="1 2">
    <name type="scientific">Thanatephorus cucumeris (strain AG1-IB / isolate 7/3/14)</name>
    <name type="common">Lettuce bottom rot fungus</name>
    <name type="synonym">Rhizoctonia solani</name>
    <dbReference type="NCBI Taxonomy" id="1108050"/>
    <lineage>
        <taxon>Eukaryota</taxon>
        <taxon>Fungi</taxon>
        <taxon>Dikarya</taxon>
        <taxon>Basidiomycota</taxon>
        <taxon>Agaricomycotina</taxon>
        <taxon>Agaricomycetes</taxon>
        <taxon>Cantharellales</taxon>
        <taxon>Ceratobasidiaceae</taxon>
        <taxon>Rhizoctonia</taxon>
        <taxon>Rhizoctonia solani AG-1</taxon>
    </lineage>
</organism>
<dbReference type="EMBL" id="LN679113">
    <property type="protein sequence ID" value="CEL53900.1"/>
    <property type="molecule type" value="Genomic_DNA"/>
</dbReference>
<sequence>MAYYTSFAWRPCLVMLSGEDLITLYIEAVVVGMTECIFGVLCPYFSTITTDGLAAGLKKPEALHCNAGMLFLSILL</sequence>
<name>A0A0B7F8M1_THACB</name>
<evidence type="ECO:0000313" key="2">
    <source>
        <dbReference type="Proteomes" id="UP000059188"/>
    </source>
</evidence>
<accession>A0A0B7F8M1</accession>